<dbReference type="RefSeq" id="WP_067322804.1">
    <property type="nucleotide sequence ID" value="NZ_CBCRWS010000006.1"/>
</dbReference>
<evidence type="ECO:0000313" key="1">
    <source>
        <dbReference type="EMBL" id="NYV27550.1"/>
    </source>
</evidence>
<keyword evidence="2" id="KW-1185">Reference proteome</keyword>
<evidence type="ECO:0000313" key="2">
    <source>
        <dbReference type="Proteomes" id="UP000526184"/>
    </source>
</evidence>
<comment type="caution">
    <text evidence="1">The sequence shown here is derived from an EMBL/GenBank/DDBJ whole genome shotgun (WGS) entry which is preliminary data.</text>
</comment>
<organism evidence="1 2">
    <name type="scientific">Streptobacillus felis</name>
    <dbReference type="NCBI Taxonomy" id="1384509"/>
    <lineage>
        <taxon>Bacteria</taxon>
        <taxon>Fusobacteriati</taxon>
        <taxon>Fusobacteriota</taxon>
        <taxon>Fusobacteriia</taxon>
        <taxon>Fusobacteriales</taxon>
        <taxon>Leptotrichiaceae</taxon>
        <taxon>Streptobacillus</taxon>
    </lineage>
</organism>
<dbReference type="PROSITE" id="PS51257">
    <property type="entry name" value="PROKAR_LIPOPROTEIN"/>
    <property type="match status" value="1"/>
</dbReference>
<accession>A0A7Z0PGB3</accession>
<proteinExistence type="predicted"/>
<dbReference type="AlphaFoldDB" id="A0A7Z0PGB3"/>
<dbReference type="Proteomes" id="UP000526184">
    <property type="component" value="Unassembled WGS sequence"/>
</dbReference>
<gene>
    <name evidence="1" type="ORF">HP397_01740</name>
</gene>
<reference evidence="1 2" key="1">
    <citation type="submission" date="2020-05" db="EMBL/GenBank/DDBJ databases">
        <title>Streptobacillus felis strain LHL191014123.</title>
        <authorList>
            <person name="Fawzy A."/>
            <person name="Rau J."/>
            <person name="Risse K."/>
            <person name="Schauerte N."/>
            <person name="Geiger C."/>
            <person name="Blom J."/>
            <person name="Imirzalioglu C."/>
            <person name="Falgenhauer J."/>
            <person name="Bach A."/>
            <person name="Herden C."/>
            <person name="Eisenberg T."/>
        </authorList>
    </citation>
    <scope>NUCLEOTIDE SEQUENCE [LARGE SCALE GENOMIC DNA]</scope>
    <source>
        <strain evidence="1 2">LHL191014123</strain>
    </source>
</reference>
<dbReference type="EMBL" id="JABMKT010000005">
    <property type="protein sequence ID" value="NYV27550.1"/>
    <property type="molecule type" value="Genomic_DNA"/>
</dbReference>
<name>A0A7Z0PGB3_9FUSO</name>
<protein>
    <submittedName>
        <fullName evidence="1">LytR C-terminal domain-containing protein</fullName>
    </submittedName>
</protein>
<dbReference type="OrthoDB" id="90178at2"/>
<sequence>MKKNLTIFLILLALVSCGTKTMKEIEGNKIVKVENTYYLHYNDTVIKLNEDTYITKDKKVSDYFKGSFFSNEEDDFLVDLKKYFPHGFNGIVEGEAPTNFSQMPLLSLGEKKIIDAIALSKDLSSKNPELLIAKDETKDEEEKKEDNKTEAKEVNLTGKKIAILNANGIDGYARRLGESLKATLGLDAMSENYGKGENLSYIINHKLTQEELEKLVNTVNIKYIKVQNNPDLKSDQDVVLITGNDANVKYSIEVLSKGGLKDVENLLSGYSVTTKTEAKYNNEDIKDETIIIYNPEDIFIAKKLLGLLPNATLKEDTTVNGKLIITTK</sequence>